<dbReference type="eggNOG" id="COG0834">
    <property type="taxonomic scope" value="Bacteria"/>
</dbReference>
<proteinExistence type="predicted"/>
<dbReference type="InterPro" id="IPR001638">
    <property type="entry name" value="Solute-binding_3/MltF_N"/>
</dbReference>
<accession>K9YZY3</accession>
<evidence type="ECO:0000259" key="2">
    <source>
        <dbReference type="SMART" id="SM00062"/>
    </source>
</evidence>
<name>K9YZY3_DACS8</name>
<reference evidence="3" key="1">
    <citation type="submission" date="2012-04" db="EMBL/GenBank/DDBJ databases">
        <title>Finished genome of Dactylococcopsis salina PCC 8305.</title>
        <authorList>
            <consortium name="US DOE Joint Genome Institute"/>
            <person name="Gugger M."/>
            <person name="Coursin T."/>
            <person name="Rippka R."/>
            <person name="Tandeau De Marsac N."/>
            <person name="Huntemann M."/>
            <person name="Wei C.-L."/>
            <person name="Han J."/>
            <person name="Detter J.C."/>
            <person name="Han C."/>
            <person name="Tapia R."/>
            <person name="Daligault H."/>
            <person name="Chen A."/>
            <person name="Krypides N."/>
            <person name="Mavromatis K."/>
            <person name="Markowitz V."/>
            <person name="Szeto E."/>
            <person name="Ivanova N."/>
            <person name="Ovchinnikova G."/>
            <person name="Pagani I."/>
            <person name="Pati A."/>
            <person name="Goodwin L."/>
            <person name="Peters L."/>
            <person name="Pitluck S."/>
            <person name="Woyke T."/>
            <person name="Kerfeld C."/>
        </authorList>
    </citation>
    <scope>NUCLEOTIDE SEQUENCE [LARGE SCALE GENOMIC DNA]</scope>
    <source>
        <strain evidence="3">PCC 8305</strain>
    </source>
</reference>
<organism evidence="3 4">
    <name type="scientific">Dactylococcopsis salina (strain PCC 8305)</name>
    <name type="common">Myxobactron salinum</name>
    <dbReference type="NCBI Taxonomy" id="13035"/>
    <lineage>
        <taxon>Bacteria</taxon>
        <taxon>Bacillati</taxon>
        <taxon>Cyanobacteriota</taxon>
        <taxon>Cyanophyceae</taxon>
        <taxon>Nodosilineales</taxon>
        <taxon>Cymatolegaceae</taxon>
        <taxon>Dactylococcopsis</taxon>
    </lineage>
</organism>
<evidence type="ECO:0000313" key="4">
    <source>
        <dbReference type="Proteomes" id="UP000010482"/>
    </source>
</evidence>
<dbReference type="RefSeq" id="WP_015231016.1">
    <property type="nucleotide sequence ID" value="NC_019780.1"/>
</dbReference>
<dbReference type="OrthoDB" id="9799090at2"/>
<dbReference type="STRING" id="13035.Dacsa_3559"/>
<dbReference type="PANTHER" id="PTHR35936">
    <property type="entry name" value="MEMBRANE-BOUND LYTIC MUREIN TRANSGLYCOSYLASE F"/>
    <property type="match status" value="1"/>
</dbReference>
<dbReference type="AlphaFoldDB" id="K9YZY3"/>
<evidence type="ECO:0000313" key="3">
    <source>
        <dbReference type="EMBL" id="AFZ52042.1"/>
    </source>
</evidence>
<dbReference type="HOGENOM" id="CLU_019602_18_0_3"/>
<dbReference type="EMBL" id="CP003944">
    <property type="protein sequence ID" value="AFZ52042.1"/>
    <property type="molecule type" value="Genomic_DNA"/>
</dbReference>
<dbReference type="Proteomes" id="UP000010482">
    <property type="component" value="Chromosome"/>
</dbReference>
<dbReference type="Gene3D" id="3.40.190.10">
    <property type="entry name" value="Periplasmic binding protein-like II"/>
    <property type="match status" value="2"/>
</dbReference>
<sequence length="233" mass="26090">MNLLQSGQLTIAASDFDARPMSYIENGTRSGYEPELMAELCHRLDLKPVWLNLRMEDFYEAVVQKKCDLLGFNQAITPERSQKVKFTRCYGYFDEAVLVRAGSNIHSPADLVGKRVGGLAASTNLALAESWEGVETVAFPGSDRVLPEMIEALRNQEIDGVVDDELVLVPPAKTDPTLEVGFSVPTQVPFAIAIHPDNTELWQTVDETLQQLINDGFLKQLWQKWIPWKPAPF</sequence>
<gene>
    <name evidence="3" type="ORF">Dacsa_3559</name>
</gene>
<evidence type="ECO:0000256" key="1">
    <source>
        <dbReference type="ARBA" id="ARBA00022729"/>
    </source>
</evidence>
<dbReference type="Pfam" id="PF00497">
    <property type="entry name" value="SBP_bac_3"/>
    <property type="match status" value="1"/>
</dbReference>
<dbReference type="SMART" id="SM00062">
    <property type="entry name" value="PBPb"/>
    <property type="match status" value="1"/>
</dbReference>
<protein>
    <submittedName>
        <fullName evidence="3">Periplasmic component of amino acid ABC-type transporter/signal transduction system</fullName>
    </submittedName>
</protein>
<dbReference type="KEGG" id="dsl:Dacsa_3559"/>
<feature type="domain" description="Solute-binding protein family 3/N-terminal" evidence="2">
    <location>
        <begin position="8"/>
        <end position="229"/>
    </location>
</feature>
<keyword evidence="1" id="KW-0732">Signal</keyword>
<dbReference type="PANTHER" id="PTHR35936:SF19">
    <property type="entry name" value="AMINO-ACID-BINDING PROTEIN YXEM-RELATED"/>
    <property type="match status" value="1"/>
</dbReference>
<dbReference type="CDD" id="cd13530">
    <property type="entry name" value="PBP2_peptides_like"/>
    <property type="match status" value="1"/>
</dbReference>
<dbReference type="SUPFAM" id="SSF53850">
    <property type="entry name" value="Periplasmic binding protein-like II"/>
    <property type="match status" value="1"/>
</dbReference>
<keyword evidence="4" id="KW-1185">Reference proteome</keyword>